<reference evidence="3 4" key="1">
    <citation type="submission" date="2018-03" db="EMBL/GenBank/DDBJ databases">
        <title>Draft Genome Sequences of the Obligatory Marine Myxobacteria Enhygromyxa salina SWB005.</title>
        <authorList>
            <person name="Poehlein A."/>
            <person name="Moghaddam J.A."/>
            <person name="Harms H."/>
            <person name="Alanjari M."/>
            <person name="Koenig G.M."/>
            <person name="Daniel R."/>
            <person name="Schaeberle T.F."/>
        </authorList>
    </citation>
    <scope>NUCLEOTIDE SEQUENCE [LARGE SCALE GENOMIC DNA]</scope>
    <source>
        <strain evidence="3 4">SWB005</strain>
    </source>
</reference>
<keyword evidence="4" id="KW-1185">Reference proteome</keyword>
<evidence type="ECO:0000313" key="3">
    <source>
        <dbReference type="EMBL" id="PRP90603.1"/>
    </source>
</evidence>
<dbReference type="EMBL" id="PVNK01000277">
    <property type="protein sequence ID" value="PRP90603.1"/>
    <property type="molecule type" value="Genomic_DNA"/>
</dbReference>
<evidence type="ECO:0000313" key="4">
    <source>
        <dbReference type="Proteomes" id="UP000237968"/>
    </source>
</evidence>
<comment type="caution">
    <text evidence="3">The sequence shown here is derived from an EMBL/GenBank/DDBJ whole genome shotgun (WGS) entry which is preliminary data.</text>
</comment>
<evidence type="ECO:0000256" key="2">
    <source>
        <dbReference type="SAM" id="Phobius"/>
    </source>
</evidence>
<accession>A0A2S9XCL2</accession>
<keyword evidence="2" id="KW-0812">Transmembrane</keyword>
<evidence type="ECO:0000256" key="1">
    <source>
        <dbReference type="SAM" id="MobiDB-lite"/>
    </source>
</evidence>
<keyword evidence="2" id="KW-1133">Transmembrane helix</keyword>
<protein>
    <submittedName>
        <fullName evidence="3">Uncharacterized protein</fullName>
    </submittedName>
</protein>
<organism evidence="3 4">
    <name type="scientific">Enhygromyxa salina</name>
    <dbReference type="NCBI Taxonomy" id="215803"/>
    <lineage>
        <taxon>Bacteria</taxon>
        <taxon>Pseudomonadati</taxon>
        <taxon>Myxococcota</taxon>
        <taxon>Polyangia</taxon>
        <taxon>Nannocystales</taxon>
        <taxon>Nannocystaceae</taxon>
        <taxon>Enhygromyxa</taxon>
    </lineage>
</organism>
<keyword evidence="2" id="KW-0472">Membrane</keyword>
<name>A0A2S9XCL2_9BACT</name>
<gene>
    <name evidence="3" type="ORF">ENSA5_63310</name>
</gene>
<feature type="transmembrane region" description="Helical" evidence="2">
    <location>
        <begin position="179"/>
        <end position="202"/>
    </location>
</feature>
<dbReference type="Proteomes" id="UP000237968">
    <property type="component" value="Unassembled WGS sequence"/>
</dbReference>
<dbReference type="AlphaFoldDB" id="A0A2S9XCL2"/>
<sequence length="349" mass="38061">MHRVASRQNVHRGREAKTPLYRAYCTFWRQSPRRKGQARRREALHHGLLDLRLPRHVVLVASLLACAPIDVSNTVTVRPREGPARTFGGEQLVARDFVADYVQIGGRLLVELRAQPSCVSTRHVPVLRVDEVHRSARGFVIWDFALGTFTGAFAGLAFAQPQLFSHRLVDGRGREVHDYTGAYVVGGVFSAICVGLLSAGIVDALRSRDTTRYADAFEVELGPERPCTDSEATALAERALRLIVADGVIELDAITDAGGRARFELPPWTEAIPSSGRVPAIIEVARPTGGDVEPRVLVLSLRVPFVGMSDAHTGRADTRAAAEAREALAPLEPREPNTEAVEGPAPEPR</sequence>
<feature type="compositionally biased region" description="Basic and acidic residues" evidence="1">
    <location>
        <begin position="326"/>
        <end position="337"/>
    </location>
</feature>
<feature type="region of interest" description="Disordered" evidence="1">
    <location>
        <begin position="326"/>
        <end position="349"/>
    </location>
</feature>
<feature type="transmembrane region" description="Helical" evidence="2">
    <location>
        <begin position="139"/>
        <end position="159"/>
    </location>
</feature>
<proteinExistence type="predicted"/>